<keyword evidence="5" id="KW-1185">Reference proteome</keyword>
<evidence type="ECO:0000259" key="3">
    <source>
        <dbReference type="PROSITE" id="PS51186"/>
    </source>
</evidence>
<dbReference type="Gene3D" id="3.40.630.30">
    <property type="match status" value="1"/>
</dbReference>
<evidence type="ECO:0000256" key="1">
    <source>
        <dbReference type="ARBA" id="ARBA00022679"/>
    </source>
</evidence>
<dbReference type="GO" id="GO:0005840">
    <property type="term" value="C:ribosome"/>
    <property type="evidence" value="ECO:0007669"/>
    <property type="project" value="UniProtKB-KW"/>
</dbReference>
<evidence type="ECO:0000313" key="4">
    <source>
        <dbReference type="EMBL" id="MBB4907228.1"/>
    </source>
</evidence>
<name>A0A7W7VEG2_9PSEU</name>
<dbReference type="RefSeq" id="WP_311771118.1">
    <property type="nucleotide sequence ID" value="NZ_JACHJQ010000003.1"/>
</dbReference>
<reference evidence="4 5" key="1">
    <citation type="submission" date="2020-08" db="EMBL/GenBank/DDBJ databases">
        <title>Genomic Encyclopedia of Type Strains, Phase III (KMG-III): the genomes of soil and plant-associated and newly described type strains.</title>
        <authorList>
            <person name="Whitman W."/>
        </authorList>
    </citation>
    <scope>NUCLEOTIDE SEQUENCE [LARGE SCALE GENOMIC DNA]</scope>
    <source>
        <strain evidence="4 5">CECT 8960</strain>
    </source>
</reference>
<dbReference type="EMBL" id="JACHJQ010000003">
    <property type="protein sequence ID" value="MBB4907228.1"/>
    <property type="molecule type" value="Genomic_DNA"/>
</dbReference>
<organism evidence="4 5">
    <name type="scientific">Actinophytocola algeriensis</name>
    <dbReference type="NCBI Taxonomy" id="1768010"/>
    <lineage>
        <taxon>Bacteria</taxon>
        <taxon>Bacillati</taxon>
        <taxon>Actinomycetota</taxon>
        <taxon>Actinomycetes</taxon>
        <taxon>Pseudonocardiales</taxon>
        <taxon>Pseudonocardiaceae</taxon>
    </lineage>
</organism>
<evidence type="ECO:0000256" key="2">
    <source>
        <dbReference type="ARBA" id="ARBA00023315"/>
    </source>
</evidence>
<comment type="caution">
    <text evidence="4">The sequence shown here is derived from an EMBL/GenBank/DDBJ whole genome shotgun (WGS) entry which is preliminary data.</text>
</comment>
<dbReference type="PANTHER" id="PTHR43877:SF1">
    <property type="entry name" value="ACETYLTRANSFERASE"/>
    <property type="match status" value="1"/>
</dbReference>
<dbReference type="InterPro" id="IPR016181">
    <property type="entry name" value="Acyl_CoA_acyltransferase"/>
</dbReference>
<dbReference type="AlphaFoldDB" id="A0A7W7VEG2"/>
<evidence type="ECO:0000313" key="5">
    <source>
        <dbReference type="Proteomes" id="UP000520767"/>
    </source>
</evidence>
<dbReference type="Pfam" id="PF00583">
    <property type="entry name" value="Acetyltransf_1"/>
    <property type="match status" value="1"/>
</dbReference>
<sequence>MTVDIRPAGDADDAVLLEIDFATWTQAVSPAPAPTREDRTSFFDDRTDRENYLVAEADGRVLGYVLVHQNIPLPSHQHVLGINGLAVDPSAQGRGVGRALVEAAVAEAARRGASKVALRVLGENPGARRLYERCGFVVEGVLRGEFVMDGKLVDDVLMARYL</sequence>
<dbReference type="Proteomes" id="UP000520767">
    <property type="component" value="Unassembled WGS sequence"/>
</dbReference>
<keyword evidence="2" id="KW-0012">Acyltransferase</keyword>
<dbReference type="PROSITE" id="PS51186">
    <property type="entry name" value="GNAT"/>
    <property type="match status" value="1"/>
</dbReference>
<gene>
    <name evidence="4" type="ORF">FHR82_003448</name>
</gene>
<dbReference type="InterPro" id="IPR000182">
    <property type="entry name" value="GNAT_dom"/>
</dbReference>
<feature type="domain" description="N-acetyltransferase" evidence="3">
    <location>
        <begin position="3"/>
        <end position="162"/>
    </location>
</feature>
<proteinExistence type="predicted"/>
<protein>
    <submittedName>
        <fullName evidence="4">Ribosomal protein S18 acetylase RimI-like enzyme</fullName>
    </submittedName>
</protein>
<keyword evidence="1" id="KW-0808">Transferase</keyword>
<dbReference type="InterPro" id="IPR050832">
    <property type="entry name" value="Bact_Acetyltransf"/>
</dbReference>
<dbReference type="SUPFAM" id="SSF55729">
    <property type="entry name" value="Acyl-CoA N-acyltransferases (Nat)"/>
    <property type="match status" value="1"/>
</dbReference>
<keyword evidence="4" id="KW-0689">Ribosomal protein</keyword>
<dbReference type="CDD" id="cd04301">
    <property type="entry name" value="NAT_SF"/>
    <property type="match status" value="1"/>
</dbReference>
<dbReference type="PANTHER" id="PTHR43877">
    <property type="entry name" value="AMINOALKYLPHOSPHONATE N-ACETYLTRANSFERASE-RELATED-RELATED"/>
    <property type="match status" value="1"/>
</dbReference>
<keyword evidence="4" id="KW-0687">Ribonucleoprotein</keyword>
<dbReference type="GO" id="GO:0016747">
    <property type="term" value="F:acyltransferase activity, transferring groups other than amino-acyl groups"/>
    <property type="evidence" value="ECO:0007669"/>
    <property type="project" value="InterPro"/>
</dbReference>
<accession>A0A7W7VEG2</accession>